<dbReference type="InterPro" id="IPR050148">
    <property type="entry name" value="Terpene_synthase-like"/>
</dbReference>
<dbReference type="Gene3D" id="1.50.10.160">
    <property type="match status" value="1"/>
</dbReference>
<dbReference type="GO" id="GO:0000287">
    <property type="term" value="F:magnesium ion binding"/>
    <property type="evidence" value="ECO:0007669"/>
    <property type="project" value="TreeGrafter"/>
</dbReference>
<dbReference type="Gene3D" id="1.50.10.20">
    <property type="match status" value="1"/>
</dbReference>
<dbReference type="AlphaFoldDB" id="A0A6A6V0U9"/>
<dbReference type="Proteomes" id="UP000799440">
    <property type="component" value="Unassembled WGS sequence"/>
</dbReference>
<evidence type="ECO:0000256" key="1">
    <source>
        <dbReference type="ARBA" id="ARBA00006333"/>
    </source>
</evidence>
<evidence type="ECO:0000313" key="2">
    <source>
        <dbReference type="EMBL" id="KAF2744065.1"/>
    </source>
</evidence>
<dbReference type="PANTHER" id="PTHR31739">
    <property type="entry name" value="ENT-COPALYL DIPHOSPHATE SYNTHASE, CHLOROPLASTIC"/>
    <property type="match status" value="1"/>
</dbReference>
<evidence type="ECO:0008006" key="4">
    <source>
        <dbReference type="Google" id="ProtNLM"/>
    </source>
</evidence>
<dbReference type="GO" id="GO:0010333">
    <property type="term" value="F:terpene synthase activity"/>
    <property type="evidence" value="ECO:0007669"/>
    <property type="project" value="InterPro"/>
</dbReference>
<comment type="similarity">
    <text evidence="1">Belongs to the terpene synthase family.</text>
</comment>
<keyword evidence="3" id="KW-1185">Reference proteome</keyword>
<evidence type="ECO:0000313" key="3">
    <source>
        <dbReference type="Proteomes" id="UP000799440"/>
    </source>
</evidence>
<reference evidence="2" key="1">
    <citation type="journal article" date="2020" name="Stud. Mycol.">
        <title>101 Dothideomycetes genomes: a test case for predicting lifestyles and emergence of pathogens.</title>
        <authorList>
            <person name="Haridas S."/>
            <person name="Albert R."/>
            <person name="Binder M."/>
            <person name="Bloem J."/>
            <person name="Labutti K."/>
            <person name="Salamov A."/>
            <person name="Andreopoulos B."/>
            <person name="Baker S."/>
            <person name="Barry K."/>
            <person name="Bills G."/>
            <person name="Bluhm B."/>
            <person name="Cannon C."/>
            <person name="Castanera R."/>
            <person name="Culley D."/>
            <person name="Daum C."/>
            <person name="Ezra D."/>
            <person name="Gonzalez J."/>
            <person name="Henrissat B."/>
            <person name="Kuo A."/>
            <person name="Liang C."/>
            <person name="Lipzen A."/>
            <person name="Lutzoni F."/>
            <person name="Magnuson J."/>
            <person name="Mondo S."/>
            <person name="Nolan M."/>
            <person name="Ohm R."/>
            <person name="Pangilinan J."/>
            <person name="Park H.-J."/>
            <person name="Ramirez L."/>
            <person name="Alfaro M."/>
            <person name="Sun H."/>
            <person name="Tritt A."/>
            <person name="Yoshinaga Y."/>
            <person name="Zwiers L.-H."/>
            <person name="Turgeon B."/>
            <person name="Goodwin S."/>
            <person name="Spatafora J."/>
            <person name="Crous P."/>
            <person name="Grigoriev I."/>
        </authorList>
    </citation>
    <scope>NUCLEOTIDE SEQUENCE</scope>
    <source>
        <strain evidence="2">CBS 119925</strain>
    </source>
</reference>
<accession>A0A6A6V0U9</accession>
<dbReference type="InterPro" id="IPR008930">
    <property type="entry name" value="Terpenoid_cyclase/PrenylTrfase"/>
</dbReference>
<proteinExistence type="inferred from homology"/>
<protein>
    <recommendedName>
        <fullName evidence="4">Ent-kaurene synthase</fullName>
    </recommendedName>
</protein>
<sequence length="576" mass="63049">MPHSTLGETSAVDELFAQVFDGQASRYGFGAMSCSVYDTAWVSAVTKTVGGVPQYLFPSSFLALLNAQSPEGSWEGHFIPERRNSMSILRGTRNRGGAGLADRILSTMAALWTMNIHAATPLQISVRRLPQPSLDVRIASAVSSLENMLALWDVDTCNSVGFEVLCPALLGLLSSQGHEFWFPSKEKLFKVREAKLARVSPKMIYKLAPSALLHSLEALHDWPIEDFDVAKIKHHMVGGSIMASPSATASYLMKAPEWDDEAEAYLRMVVECGDGMGSGAVPSAYPSTNFETLWVVSTLAEYNVWGSIRGTKKLNTLLNAIDGMRSASKGLVGFAPGIEPDLDDSAKASIVLSLGGRSGFSAALVREFDTPTHLKTYSGERDPSLSANCNALMSLLLDSSDFPGKSTTIDKVLRFLIREWSSEFGQLKDKWNLSSLYSMMLITKVLAKVLVQYQAGLLQVCPDLVEKDIVPLLEDCLYQVKNEQHQNGSWGSIGPFEETAYAVLTLVNLAGLEYFASVREEIDTALARGRDFLLTRGDASCEHLWIEKITYGSQFLMDAYVLAALHAEPDLLRSES</sequence>
<name>A0A6A6V0U9_9PLEO</name>
<dbReference type="SUPFAM" id="SSF48239">
    <property type="entry name" value="Terpenoid cyclases/Protein prenyltransferases"/>
    <property type="match status" value="1"/>
</dbReference>
<organism evidence="2 3">
    <name type="scientific">Sporormia fimetaria CBS 119925</name>
    <dbReference type="NCBI Taxonomy" id="1340428"/>
    <lineage>
        <taxon>Eukaryota</taxon>
        <taxon>Fungi</taxon>
        <taxon>Dikarya</taxon>
        <taxon>Ascomycota</taxon>
        <taxon>Pezizomycotina</taxon>
        <taxon>Dothideomycetes</taxon>
        <taxon>Pleosporomycetidae</taxon>
        <taxon>Pleosporales</taxon>
        <taxon>Sporormiaceae</taxon>
        <taxon>Sporormia</taxon>
    </lineage>
</organism>
<dbReference type="GO" id="GO:0016102">
    <property type="term" value="P:diterpenoid biosynthetic process"/>
    <property type="evidence" value="ECO:0007669"/>
    <property type="project" value="TreeGrafter"/>
</dbReference>
<dbReference type="OrthoDB" id="2343925at2759"/>
<gene>
    <name evidence="2" type="ORF">M011DRAFT_461105</name>
</gene>
<dbReference type="PANTHER" id="PTHR31739:SF25">
    <property type="entry name" value="(E,E)-GERANYLLINALOOL SYNTHASE"/>
    <property type="match status" value="1"/>
</dbReference>
<dbReference type="EMBL" id="MU006591">
    <property type="protein sequence ID" value="KAF2744065.1"/>
    <property type="molecule type" value="Genomic_DNA"/>
</dbReference>